<dbReference type="InterPro" id="IPR050260">
    <property type="entry name" value="FAD-bd_OxRdtase"/>
</dbReference>
<dbReference type="PRINTS" id="PR00368">
    <property type="entry name" value="FADPNR"/>
</dbReference>
<name>A0A229UH37_9BACL</name>
<evidence type="ECO:0000256" key="2">
    <source>
        <dbReference type="ARBA" id="ARBA00022630"/>
    </source>
</evidence>
<dbReference type="FunFam" id="3.50.50.60:FF:000033">
    <property type="entry name" value="Nitrite reductase [NAD(P)H], large subunit"/>
    <property type="match status" value="1"/>
</dbReference>
<dbReference type="GO" id="GO:0016491">
    <property type="term" value="F:oxidoreductase activity"/>
    <property type="evidence" value="ECO:0007669"/>
    <property type="project" value="InterPro"/>
</dbReference>
<gene>
    <name evidence="5" type="ORF">CF651_31845</name>
</gene>
<dbReference type="SUPFAM" id="SSF51905">
    <property type="entry name" value="FAD/NAD(P)-binding domain"/>
    <property type="match status" value="1"/>
</dbReference>
<feature type="non-terminal residue" evidence="5">
    <location>
        <position position="211"/>
    </location>
</feature>
<dbReference type="InterPro" id="IPR036188">
    <property type="entry name" value="FAD/NAD-bd_sf"/>
</dbReference>
<evidence type="ECO:0000313" key="5">
    <source>
        <dbReference type="EMBL" id="OXM82269.1"/>
    </source>
</evidence>
<comment type="caution">
    <text evidence="5">The sequence shown here is derived from an EMBL/GenBank/DDBJ whole genome shotgun (WGS) entry which is preliminary data.</text>
</comment>
<evidence type="ECO:0000259" key="4">
    <source>
        <dbReference type="Pfam" id="PF07992"/>
    </source>
</evidence>
<dbReference type="PANTHER" id="PTHR43429:SF3">
    <property type="entry name" value="NITRITE REDUCTASE [NAD(P)H]"/>
    <property type="match status" value="1"/>
</dbReference>
<dbReference type="PANTHER" id="PTHR43429">
    <property type="entry name" value="PYRIDINE NUCLEOTIDE-DISULFIDE OXIDOREDUCTASE DOMAIN-CONTAINING"/>
    <property type="match status" value="1"/>
</dbReference>
<dbReference type="Gene3D" id="3.50.50.60">
    <property type="entry name" value="FAD/NAD(P)-binding domain"/>
    <property type="match status" value="2"/>
</dbReference>
<evidence type="ECO:0000313" key="6">
    <source>
        <dbReference type="Proteomes" id="UP000215509"/>
    </source>
</evidence>
<accession>A0A229UH37</accession>
<protein>
    <submittedName>
        <fullName evidence="5">Nitrite reductase large subunit</fullName>
    </submittedName>
</protein>
<keyword evidence="2" id="KW-0285">Flavoprotein</keyword>
<feature type="domain" description="FAD/NAD(P)-binding" evidence="4">
    <location>
        <begin position="4"/>
        <end position="210"/>
    </location>
</feature>
<dbReference type="EMBL" id="NMQW01000105">
    <property type="protein sequence ID" value="OXM82269.1"/>
    <property type="molecule type" value="Genomic_DNA"/>
</dbReference>
<keyword evidence="6" id="KW-1185">Reference proteome</keyword>
<dbReference type="AlphaFoldDB" id="A0A229UH37"/>
<dbReference type="PRINTS" id="PR00411">
    <property type="entry name" value="PNDRDTASEI"/>
</dbReference>
<dbReference type="Proteomes" id="UP000215509">
    <property type="component" value="Unassembled WGS sequence"/>
</dbReference>
<reference evidence="5 6" key="1">
    <citation type="submission" date="2017-07" db="EMBL/GenBank/DDBJ databases">
        <title>Genome sequencing and assembly of Paenibacillus rigui.</title>
        <authorList>
            <person name="Mayilraj S."/>
        </authorList>
    </citation>
    <scope>NUCLEOTIDE SEQUENCE [LARGE SCALE GENOMIC DNA]</scope>
    <source>
        <strain evidence="5 6">JCM 16352</strain>
    </source>
</reference>
<evidence type="ECO:0000256" key="1">
    <source>
        <dbReference type="ARBA" id="ARBA00001974"/>
    </source>
</evidence>
<organism evidence="5 6">
    <name type="scientific">Paenibacillus rigui</name>
    <dbReference type="NCBI Taxonomy" id="554312"/>
    <lineage>
        <taxon>Bacteria</taxon>
        <taxon>Bacillati</taxon>
        <taxon>Bacillota</taxon>
        <taxon>Bacilli</taxon>
        <taxon>Bacillales</taxon>
        <taxon>Paenibacillaceae</taxon>
        <taxon>Paenibacillus</taxon>
    </lineage>
</organism>
<keyword evidence="3" id="KW-0274">FAD</keyword>
<comment type="cofactor">
    <cofactor evidence="1">
        <name>FAD</name>
        <dbReference type="ChEBI" id="CHEBI:57692"/>
    </cofactor>
</comment>
<dbReference type="InterPro" id="IPR023753">
    <property type="entry name" value="FAD/NAD-binding_dom"/>
</dbReference>
<proteinExistence type="predicted"/>
<evidence type="ECO:0000256" key="3">
    <source>
        <dbReference type="ARBA" id="ARBA00022827"/>
    </source>
</evidence>
<sequence length="211" mass="23089">MLLSSVLAGDANINDIVINDWSWYEENGITLYTGETVTKIDTTRKVVSTGSGLTASYDELILATGSLPFMLPLPGADKEGVIAFRDIKDCETMIETAKSYKKAVVIGGGLLGLEAARGLLNLNMEVSVVHIFKHLMERQLDETAARMLQQELERQGMKFLLEKNTDSLLGRKRVTGVRFKDGSEVEADLVVMAVGIRPNVQLAKDSGIEVN</sequence>
<dbReference type="Pfam" id="PF07992">
    <property type="entry name" value="Pyr_redox_2"/>
    <property type="match status" value="1"/>
</dbReference>